<accession>A0A3N1MCR5</accession>
<dbReference type="GO" id="GO:0016616">
    <property type="term" value="F:oxidoreductase activity, acting on the CH-OH group of donors, NAD or NADP as acceptor"/>
    <property type="evidence" value="ECO:0007669"/>
    <property type="project" value="InterPro"/>
</dbReference>
<dbReference type="AlphaFoldDB" id="A0A3N1MCR5"/>
<dbReference type="PROSITE" id="PS00671">
    <property type="entry name" value="D_2_HYDROXYACID_DH_3"/>
    <property type="match status" value="1"/>
</dbReference>
<dbReference type="SUPFAM" id="SSF51735">
    <property type="entry name" value="NAD(P)-binding Rossmann-fold domains"/>
    <property type="match status" value="1"/>
</dbReference>
<dbReference type="Proteomes" id="UP000278222">
    <property type="component" value="Unassembled WGS sequence"/>
</dbReference>
<feature type="domain" description="D-isomer specific 2-hydroxyacid dehydrogenase NAD-binding" evidence="5">
    <location>
        <begin position="110"/>
        <end position="299"/>
    </location>
</feature>
<dbReference type="GO" id="GO:0003714">
    <property type="term" value="F:transcription corepressor activity"/>
    <property type="evidence" value="ECO:0007669"/>
    <property type="project" value="InterPro"/>
</dbReference>
<dbReference type="GO" id="GO:0006357">
    <property type="term" value="P:regulation of transcription by RNA polymerase II"/>
    <property type="evidence" value="ECO:0007669"/>
    <property type="project" value="TreeGrafter"/>
</dbReference>
<evidence type="ECO:0000256" key="1">
    <source>
        <dbReference type="ARBA" id="ARBA00005854"/>
    </source>
</evidence>
<keyword evidence="2 3" id="KW-0560">Oxidoreductase</keyword>
<dbReference type="SUPFAM" id="SSF52283">
    <property type="entry name" value="Formate/glycerate dehydrogenase catalytic domain-like"/>
    <property type="match status" value="1"/>
</dbReference>
<keyword evidence="7" id="KW-1185">Reference proteome</keyword>
<proteinExistence type="inferred from homology"/>
<protein>
    <submittedName>
        <fullName evidence="6">D-3-phosphoglycerate dehydrogenase</fullName>
    </submittedName>
</protein>
<dbReference type="InterPro" id="IPR006139">
    <property type="entry name" value="D-isomer_2_OHA_DH_cat_dom"/>
</dbReference>
<evidence type="ECO:0000313" key="6">
    <source>
        <dbReference type="EMBL" id="ROQ01511.1"/>
    </source>
</evidence>
<dbReference type="OrthoDB" id="9793626at2"/>
<organism evidence="6 7">
    <name type="scientific">Stella humosa</name>
    <dbReference type="NCBI Taxonomy" id="94"/>
    <lineage>
        <taxon>Bacteria</taxon>
        <taxon>Pseudomonadati</taxon>
        <taxon>Pseudomonadota</taxon>
        <taxon>Alphaproteobacteria</taxon>
        <taxon>Rhodospirillales</taxon>
        <taxon>Stellaceae</taxon>
        <taxon>Stella</taxon>
    </lineage>
</organism>
<dbReference type="Pfam" id="PF02826">
    <property type="entry name" value="2-Hacid_dh_C"/>
    <property type="match status" value="1"/>
</dbReference>
<evidence type="ECO:0000256" key="2">
    <source>
        <dbReference type="ARBA" id="ARBA00023002"/>
    </source>
</evidence>
<gene>
    <name evidence="6" type="ORF">EDC65_0691</name>
</gene>
<dbReference type="RefSeq" id="WP_123688262.1">
    <property type="nucleotide sequence ID" value="NZ_AP019700.1"/>
</dbReference>
<dbReference type="EMBL" id="RJKX01000011">
    <property type="protein sequence ID" value="ROQ01511.1"/>
    <property type="molecule type" value="Genomic_DNA"/>
</dbReference>
<dbReference type="InterPro" id="IPR051638">
    <property type="entry name" value="CTBP_dehydrogenase"/>
</dbReference>
<dbReference type="InterPro" id="IPR043322">
    <property type="entry name" value="CtBP"/>
</dbReference>
<dbReference type="Gene3D" id="3.40.50.720">
    <property type="entry name" value="NAD(P)-binding Rossmann-like Domain"/>
    <property type="match status" value="2"/>
</dbReference>
<dbReference type="InterPro" id="IPR036291">
    <property type="entry name" value="NAD(P)-bd_dom_sf"/>
</dbReference>
<name>A0A3N1MCR5_9PROT</name>
<feature type="domain" description="D-isomer specific 2-hydroxyacid dehydrogenase catalytic" evidence="4">
    <location>
        <begin position="25"/>
        <end position="331"/>
    </location>
</feature>
<dbReference type="Pfam" id="PF00389">
    <property type="entry name" value="2-Hacid_dh"/>
    <property type="match status" value="1"/>
</dbReference>
<dbReference type="InterPro" id="IPR029752">
    <property type="entry name" value="D-isomer_DH_CS1"/>
</dbReference>
<dbReference type="GO" id="GO:0051287">
    <property type="term" value="F:NAD binding"/>
    <property type="evidence" value="ECO:0007669"/>
    <property type="project" value="InterPro"/>
</dbReference>
<sequence length="342" mass="36869">MPTILYPDTRFLGGAEADRAGAGDGIELATYDATRREQIADEVWRAADAVILGIGLNITADVVERLDNCKIIIRMGVGYDNIDVRAAAGRGIPVANVPDYGTTDIADTAMALLLNFTRGVSAYDNALRRDVVANWHVSHAPVIRRTKGMAAGVIGLGRIGTASALRLKAFDLPVHFYDPYVSNGTELALGLTRHQSVASLLSAVDAVTIHAFLNDETRGLIDGAAVAAMRKGTILVNTARGPICDLDAIHDGLKSGQIAAAGLDVLPNEPPDPEHKLIAAWRRDEDWIRGRLVLLPHAAYYSAQSLWDIRYKAAETARLMLTEGRLRNCVNGELLREAGFGR</sequence>
<evidence type="ECO:0000313" key="7">
    <source>
        <dbReference type="Proteomes" id="UP000278222"/>
    </source>
</evidence>
<evidence type="ECO:0000259" key="4">
    <source>
        <dbReference type="Pfam" id="PF00389"/>
    </source>
</evidence>
<reference evidence="6 7" key="1">
    <citation type="submission" date="2018-11" db="EMBL/GenBank/DDBJ databases">
        <title>Genomic Encyclopedia of Type Strains, Phase IV (KMG-IV): sequencing the most valuable type-strain genomes for metagenomic binning, comparative biology and taxonomic classification.</title>
        <authorList>
            <person name="Goeker M."/>
        </authorList>
    </citation>
    <scope>NUCLEOTIDE SEQUENCE [LARGE SCALE GENOMIC DNA]</scope>
    <source>
        <strain evidence="6 7">DSM 5900</strain>
    </source>
</reference>
<comment type="similarity">
    <text evidence="1 3">Belongs to the D-isomer specific 2-hydroxyacid dehydrogenase family.</text>
</comment>
<dbReference type="PROSITE" id="PS00065">
    <property type="entry name" value="D_2_HYDROXYACID_DH_1"/>
    <property type="match status" value="1"/>
</dbReference>
<dbReference type="PANTHER" id="PTHR46029">
    <property type="entry name" value="C-TERMINAL-BINDING PROTEIN"/>
    <property type="match status" value="1"/>
</dbReference>
<dbReference type="InterPro" id="IPR029753">
    <property type="entry name" value="D-isomer_DH_CS"/>
</dbReference>
<evidence type="ECO:0000256" key="3">
    <source>
        <dbReference type="RuleBase" id="RU003719"/>
    </source>
</evidence>
<evidence type="ECO:0000259" key="5">
    <source>
        <dbReference type="Pfam" id="PF02826"/>
    </source>
</evidence>
<dbReference type="GO" id="GO:0001221">
    <property type="term" value="F:transcription coregulator binding"/>
    <property type="evidence" value="ECO:0007669"/>
    <property type="project" value="TreeGrafter"/>
</dbReference>
<dbReference type="InterPro" id="IPR006140">
    <property type="entry name" value="D-isomer_DH_NAD-bd"/>
</dbReference>
<dbReference type="PANTHER" id="PTHR46029:SF7">
    <property type="entry name" value="C-TERMINAL-BINDING PROTEIN"/>
    <property type="match status" value="1"/>
</dbReference>
<comment type="caution">
    <text evidence="6">The sequence shown here is derived from an EMBL/GenBank/DDBJ whole genome shotgun (WGS) entry which is preliminary data.</text>
</comment>
<dbReference type="CDD" id="cd05299">
    <property type="entry name" value="CtBP_dh"/>
    <property type="match status" value="1"/>
</dbReference>
<dbReference type="GO" id="GO:0140297">
    <property type="term" value="F:DNA-binding transcription factor binding"/>
    <property type="evidence" value="ECO:0007669"/>
    <property type="project" value="TreeGrafter"/>
</dbReference>